<dbReference type="EMBL" id="FNNH01000002">
    <property type="protein sequence ID" value="SDW03624.1"/>
    <property type="molecule type" value="Genomic_DNA"/>
</dbReference>
<dbReference type="Gene3D" id="2.70.50.60">
    <property type="entry name" value="abc- transporter (atp binding component) like domain"/>
    <property type="match status" value="1"/>
</dbReference>
<dbReference type="InterPro" id="IPR013783">
    <property type="entry name" value="Ig-like_fold"/>
</dbReference>
<dbReference type="InterPro" id="IPR029439">
    <property type="entry name" value="Wzt_C"/>
</dbReference>
<reference evidence="2 3" key="1">
    <citation type="submission" date="2016-10" db="EMBL/GenBank/DDBJ databases">
        <authorList>
            <person name="de Groot N.N."/>
        </authorList>
    </citation>
    <scope>NUCLEOTIDE SEQUENCE [LARGE SCALE GENOMIC DNA]</scope>
    <source>
        <strain evidence="2 3">Nm110</strain>
    </source>
</reference>
<sequence length="558" mass="62846">MTKSHIFAGRVIFDHLPKTAGQAINSWLTSELGSGCVTPNLIGDHQNLIQRYGGEYSLISAHVHFLGNGLDPRYHYITALREPLDRALSWLFFVLKNHKDEQLPGLWELVERFVLSDGEDLDPNLRGHISNPYVEHFSNVISITPRSAEVKFTDALSAIEQYDVWGLYEEMPTFLQDVAVLIGLPAPSQIRRVNVTHSRPAVEQISSSFYKRLDELNKLDIEFYRFLCERWNKKYTQRTIIALPKVSSWVPYNPVRDQVAVGPTQVLVAPIFALLSATIEGNNNIFVGQTLRFSLEFSLAIDVTDLEVSLQLLDENGRLVFSTNTRPIERPLLQVVCGAHCLHYDLIAELPEGRYTAGFTFTEHNAESSLNLARYDKLIKFQVHIPKPRSSIGYVDLPVKFGLQKTNDIVIGLVKDTAGTLIPDAVLGSVITEETFNLSVRLRNDSAEVWGSTLFNPIKLSYHWLDQAGNIVVFEGKRTPLTMREILPGQTYTTQMQVVAPNTPDRYRLMLLPVQEKHCWFDKCGFTPGVLEFEVAAPGSTIYDSEVKSQLLSEGAEA</sequence>
<evidence type="ECO:0000313" key="2">
    <source>
        <dbReference type="EMBL" id="SDW03624.1"/>
    </source>
</evidence>
<dbReference type="RefSeq" id="WP_074664799.1">
    <property type="nucleotide sequence ID" value="NZ_FNNH01000002.1"/>
</dbReference>
<dbReference type="Pfam" id="PF14524">
    <property type="entry name" value="Wzt_C"/>
    <property type="match status" value="1"/>
</dbReference>
<accession>A0A1H2QAB5</accession>
<gene>
    <name evidence="2" type="ORF">SAMN05421882_10027</name>
</gene>
<name>A0A1H2QAB5_9PROT</name>
<organism evidence="2 3">
    <name type="scientific">Nitrosomonas communis</name>
    <dbReference type="NCBI Taxonomy" id="44574"/>
    <lineage>
        <taxon>Bacteria</taxon>
        <taxon>Pseudomonadati</taxon>
        <taxon>Pseudomonadota</taxon>
        <taxon>Betaproteobacteria</taxon>
        <taxon>Nitrosomonadales</taxon>
        <taxon>Nitrosomonadaceae</taxon>
        <taxon>Nitrosomonas</taxon>
    </lineage>
</organism>
<proteinExistence type="predicted"/>
<dbReference type="Gene3D" id="2.60.40.10">
    <property type="entry name" value="Immunoglobulins"/>
    <property type="match status" value="1"/>
</dbReference>
<dbReference type="Gene3D" id="3.40.50.300">
    <property type="entry name" value="P-loop containing nucleotide triphosphate hydrolases"/>
    <property type="match status" value="1"/>
</dbReference>
<dbReference type="InterPro" id="IPR027417">
    <property type="entry name" value="P-loop_NTPase"/>
</dbReference>
<evidence type="ECO:0000313" key="3">
    <source>
        <dbReference type="Proteomes" id="UP000183454"/>
    </source>
</evidence>
<dbReference type="CDD" id="cd10147">
    <property type="entry name" value="Wzt_C-like"/>
    <property type="match status" value="1"/>
</dbReference>
<protein>
    <submittedName>
        <fullName evidence="2">Wzt C-terminal domain-containing protein</fullName>
    </submittedName>
</protein>
<evidence type="ECO:0000259" key="1">
    <source>
        <dbReference type="Pfam" id="PF14524"/>
    </source>
</evidence>
<dbReference type="AlphaFoldDB" id="A0A1H2QAB5"/>
<feature type="domain" description="Wzt C-terminal" evidence="1">
    <location>
        <begin position="274"/>
        <end position="397"/>
    </location>
</feature>
<dbReference type="SUPFAM" id="SSF52540">
    <property type="entry name" value="P-loop containing nucleoside triphosphate hydrolases"/>
    <property type="match status" value="1"/>
</dbReference>
<dbReference type="Proteomes" id="UP000183454">
    <property type="component" value="Unassembled WGS sequence"/>
</dbReference>